<evidence type="ECO:0000256" key="1">
    <source>
        <dbReference type="SAM" id="Phobius"/>
    </source>
</evidence>
<protein>
    <submittedName>
        <fullName evidence="4">Diguanylate cyclase (GGDEF) domain-containing protein</fullName>
    </submittedName>
</protein>
<feature type="transmembrane region" description="Helical" evidence="1">
    <location>
        <begin position="231"/>
        <end position="251"/>
    </location>
</feature>
<feature type="domain" description="GGDEF" evidence="3">
    <location>
        <begin position="364"/>
        <end position="486"/>
    </location>
</feature>
<dbReference type="PANTHER" id="PTHR33121">
    <property type="entry name" value="CYCLIC DI-GMP PHOSPHODIESTERASE PDEF"/>
    <property type="match status" value="1"/>
</dbReference>
<dbReference type="SUPFAM" id="SSF141868">
    <property type="entry name" value="EAL domain-like"/>
    <property type="match status" value="1"/>
</dbReference>
<feature type="domain" description="EAL" evidence="2">
    <location>
        <begin position="489"/>
        <end position="722"/>
    </location>
</feature>
<dbReference type="InterPro" id="IPR043128">
    <property type="entry name" value="Rev_trsase/Diguanyl_cyclase"/>
</dbReference>
<feature type="transmembrane region" description="Helical" evidence="1">
    <location>
        <begin position="45"/>
        <end position="65"/>
    </location>
</feature>
<dbReference type="SMART" id="SM00052">
    <property type="entry name" value="EAL"/>
    <property type="match status" value="1"/>
</dbReference>
<accession>A0A1I1I8L9</accession>
<dbReference type="InterPro" id="IPR050706">
    <property type="entry name" value="Cyclic-di-GMP_PDE-like"/>
</dbReference>
<feature type="transmembrane region" description="Helical" evidence="1">
    <location>
        <begin position="272"/>
        <end position="291"/>
    </location>
</feature>
<dbReference type="Pfam" id="PF00990">
    <property type="entry name" value="GGDEF"/>
    <property type="match status" value="1"/>
</dbReference>
<evidence type="ECO:0000259" key="2">
    <source>
        <dbReference type="PROSITE" id="PS50883"/>
    </source>
</evidence>
<dbReference type="SMART" id="SM00267">
    <property type="entry name" value="GGDEF"/>
    <property type="match status" value="1"/>
</dbReference>
<dbReference type="FunFam" id="3.30.70.270:FF:000001">
    <property type="entry name" value="Diguanylate cyclase domain protein"/>
    <property type="match status" value="1"/>
</dbReference>
<keyword evidence="1" id="KW-1133">Transmembrane helix</keyword>
<dbReference type="PANTHER" id="PTHR33121:SF79">
    <property type="entry name" value="CYCLIC DI-GMP PHOSPHODIESTERASE PDED-RELATED"/>
    <property type="match status" value="1"/>
</dbReference>
<dbReference type="CDD" id="cd01948">
    <property type="entry name" value="EAL"/>
    <property type="match status" value="1"/>
</dbReference>
<feature type="transmembrane region" description="Helical" evidence="1">
    <location>
        <begin position="20"/>
        <end position="39"/>
    </location>
</feature>
<dbReference type="SUPFAM" id="SSF55073">
    <property type="entry name" value="Nucleotide cyclase"/>
    <property type="match status" value="1"/>
</dbReference>
<feature type="transmembrane region" description="Helical" evidence="1">
    <location>
        <begin position="297"/>
        <end position="317"/>
    </location>
</feature>
<keyword evidence="5" id="KW-1185">Reference proteome</keyword>
<feature type="transmembrane region" description="Helical" evidence="1">
    <location>
        <begin position="205"/>
        <end position="225"/>
    </location>
</feature>
<dbReference type="CDD" id="cd01949">
    <property type="entry name" value="GGDEF"/>
    <property type="match status" value="1"/>
</dbReference>
<dbReference type="InterPro" id="IPR001633">
    <property type="entry name" value="EAL_dom"/>
</dbReference>
<dbReference type="Proteomes" id="UP000198832">
    <property type="component" value="Unassembled WGS sequence"/>
</dbReference>
<dbReference type="EMBL" id="FOLB01000005">
    <property type="protein sequence ID" value="SFC30608.1"/>
    <property type="molecule type" value="Genomic_DNA"/>
</dbReference>
<dbReference type="AlphaFoldDB" id="A0A1I1I8L9"/>
<dbReference type="PROSITE" id="PS50887">
    <property type="entry name" value="GGDEF"/>
    <property type="match status" value="1"/>
</dbReference>
<dbReference type="Gene3D" id="3.30.70.270">
    <property type="match status" value="1"/>
</dbReference>
<evidence type="ECO:0000313" key="4">
    <source>
        <dbReference type="EMBL" id="SFC30608.1"/>
    </source>
</evidence>
<dbReference type="InterPro" id="IPR000160">
    <property type="entry name" value="GGDEF_dom"/>
</dbReference>
<dbReference type="GO" id="GO:0071111">
    <property type="term" value="F:cyclic-guanylate-specific phosphodiesterase activity"/>
    <property type="evidence" value="ECO:0007669"/>
    <property type="project" value="InterPro"/>
</dbReference>
<feature type="transmembrane region" description="Helical" evidence="1">
    <location>
        <begin position="138"/>
        <end position="163"/>
    </location>
</feature>
<name>A0A1I1I8L9_9ACTN</name>
<dbReference type="InterPro" id="IPR029787">
    <property type="entry name" value="Nucleotide_cyclase"/>
</dbReference>
<organism evidence="4 5">
    <name type="scientific">Nocardioides terrae</name>
    <dbReference type="NCBI Taxonomy" id="574651"/>
    <lineage>
        <taxon>Bacteria</taxon>
        <taxon>Bacillati</taxon>
        <taxon>Actinomycetota</taxon>
        <taxon>Actinomycetes</taxon>
        <taxon>Propionibacteriales</taxon>
        <taxon>Nocardioidaceae</taxon>
        <taxon>Nocardioides</taxon>
    </lineage>
</organism>
<dbReference type="InterPro" id="IPR035919">
    <property type="entry name" value="EAL_sf"/>
</dbReference>
<evidence type="ECO:0000313" key="5">
    <source>
        <dbReference type="Proteomes" id="UP000198832"/>
    </source>
</evidence>
<feature type="transmembrane region" description="Helical" evidence="1">
    <location>
        <begin position="106"/>
        <end position="126"/>
    </location>
</feature>
<sequence length="722" mass="76841">MHRMEAVQQPQVANPWPARLAYVALAVGLLIIAIFAGVQDTAANPWVYLVGAVYGTALTVTGAIRMPRSHRLAWVAFAVSQVFFLTGDVLWTIYDNVLDVSPSPSLADAGYLAQYPAFALGILWLVRTRRRGRDRAAFLDAAILTTGVTVAGLVFLILPAFAAADLTLGEQVVSAAYPVGDLLVLAVAFRLLADGMARNVSLQAMLASLVSLLVIDIAYGISVTLALDYPSWIDCGYLLSYLLIGFASLHPSARTLSQAAPDRAGGITAVRISWLGVALVLAPLTGLVADVSRFSDYPWIVFVGCCVAAVLVVARLWDLLKDLQRKAVQLAGLAGRDALTGVANRRRWDDELARACSFALENDSRLTVAVLDMDHFKEFNDSRGHLAGDVALKETAAAWASILGGRGLLARYGGEEFTVLLPQLEVAEASTVLDRLRLAVTHGQSCSIGVATWDGVEATAELMARADDALYRAKRSGRDRIAVHEEGSITVITPASYEAASLNAMRVVYQPIKDLRTGAVVGAEALSRFEGQNPRAVFDRAERDGTAAALEAAAIAKAISGWSGEGFLSVNVGLSSLASPAVQAALPDDLSSLVLEITEGEVLDFGAEIAQALDGARARGARIAIDDFGAGFSNMHRVARMRPDLVKIDMSLIRGIDADETLQAVVSGCLLYQNMTGTRVVAEGIETEEELRCLIDLGVVLGQGYLLGRPAPADSLDVLGSR</sequence>
<evidence type="ECO:0000259" key="3">
    <source>
        <dbReference type="PROSITE" id="PS50887"/>
    </source>
</evidence>
<dbReference type="Pfam" id="PF00563">
    <property type="entry name" value="EAL"/>
    <property type="match status" value="1"/>
</dbReference>
<feature type="transmembrane region" description="Helical" evidence="1">
    <location>
        <begin position="175"/>
        <end position="193"/>
    </location>
</feature>
<keyword evidence="1" id="KW-0812">Transmembrane</keyword>
<dbReference type="PROSITE" id="PS50883">
    <property type="entry name" value="EAL"/>
    <property type="match status" value="1"/>
</dbReference>
<feature type="transmembrane region" description="Helical" evidence="1">
    <location>
        <begin position="72"/>
        <end position="94"/>
    </location>
</feature>
<keyword evidence="1" id="KW-0472">Membrane</keyword>
<proteinExistence type="predicted"/>
<gene>
    <name evidence="4" type="ORF">SAMN04487968_105109</name>
</gene>
<dbReference type="Gene3D" id="3.20.20.450">
    <property type="entry name" value="EAL domain"/>
    <property type="match status" value="1"/>
</dbReference>
<dbReference type="NCBIfam" id="TIGR00254">
    <property type="entry name" value="GGDEF"/>
    <property type="match status" value="1"/>
</dbReference>
<reference evidence="4 5" key="1">
    <citation type="submission" date="2016-10" db="EMBL/GenBank/DDBJ databases">
        <authorList>
            <person name="de Groot N.N."/>
        </authorList>
    </citation>
    <scope>NUCLEOTIDE SEQUENCE [LARGE SCALE GENOMIC DNA]</scope>
    <source>
        <strain evidence="4 5">CGMCC 1.7056</strain>
    </source>
</reference>
<dbReference type="STRING" id="574651.SAMN04487968_105109"/>